<dbReference type="InterPro" id="IPR028846">
    <property type="entry name" value="Recoverin"/>
</dbReference>
<dbReference type="EMBL" id="CAJOBD010008678">
    <property type="protein sequence ID" value="CAF4118496.1"/>
    <property type="molecule type" value="Genomic_DNA"/>
</dbReference>
<dbReference type="EMBL" id="CAJNOT010001911">
    <property type="protein sequence ID" value="CAF1263062.1"/>
    <property type="molecule type" value="Genomic_DNA"/>
</dbReference>
<dbReference type="PROSITE" id="PS50222">
    <property type="entry name" value="EF_HAND_2"/>
    <property type="match status" value="3"/>
</dbReference>
<reference evidence="13" key="1">
    <citation type="submission" date="2021-02" db="EMBL/GenBank/DDBJ databases">
        <authorList>
            <person name="Nowell W R."/>
        </authorList>
    </citation>
    <scope>NUCLEOTIDE SEQUENCE</scope>
</reference>
<gene>
    <name evidence="11" type="ORF">FNK824_LOCUS10717</name>
    <name evidence="13" type="ORF">JBS370_LOCUS32521</name>
    <name evidence="12" type="ORF">OTI717_LOCUS23177</name>
    <name evidence="10" type="ORF">RFH988_LOCUS30510</name>
    <name evidence="8" type="ORF">SEV965_LOCUS12058</name>
    <name evidence="9" type="ORF">ZHD862_LOCUS26006</name>
</gene>
<dbReference type="EMBL" id="CAJNOO010003069">
    <property type="protein sequence ID" value="CAF1316164.1"/>
    <property type="molecule type" value="Genomic_DNA"/>
</dbReference>
<dbReference type="AlphaFoldDB" id="A0A819W3G4"/>
<evidence type="ECO:0000313" key="11">
    <source>
        <dbReference type="EMBL" id="CAF3725022.1"/>
    </source>
</evidence>
<comment type="caution">
    <text evidence="13">The sequence shown here is derived from an EMBL/GenBank/DDBJ whole genome shotgun (WGS) entry which is preliminary data.</text>
</comment>
<dbReference type="EMBL" id="CAJOAX010004088">
    <property type="protein sequence ID" value="CAF3889152.1"/>
    <property type="molecule type" value="Genomic_DNA"/>
</dbReference>
<name>A0A819W3G4_9BILA</name>
<proteinExistence type="inferred from homology"/>
<evidence type="ECO:0000313" key="12">
    <source>
        <dbReference type="EMBL" id="CAF3889152.1"/>
    </source>
</evidence>
<evidence type="ECO:0000256" key="2">
    <source>
        <dbReference type="ARBA" id="ARBA00022707"/>
    </source>
</evidence>
<comment type="similarity">
    <text evidence="1">Belongs to the recoverin family.</text>
</comment>
<sequence length="190" mass="22264">MGSNQVKIDDYVYESIAKCTQLKRDDINLWQERFTQQCTPGSTTMNKEQFCKFYQELRPNENVKRLSENIFRAFDSNGDHGISFSEFLIAYVSTTEAPLEDKLRYAFNVYDIDRNSSIDRAEILFILHAMFELLGMSDDTSRKFSYDQCADTIMKNLDVNEDQRISKEEFIQGLKQDPFLQSLMNPFQHV</sequence>
<dbReference type="EMBL" id="CAJOBE010001220">
    <property type="protein sequence ID" value="CAF3725022.1"/>
    <property type="molecule type" value="Genomic_DNA"/>
</dbReference>
<dbReference type="PANTHER" id="PTHR23055">
    <property type="entry name" value="CALCIUM BINDING PROTEINS"/>
    <property type="match status" value="1"/>
</dbReference>
<evidence type="ECO:0000256" key="5">
    <source>
        <dbReference type="ARBA" id="ARBA00022837"/>
    </source>
</evidence>
<dbReference type="PRINTS" id="PR00450">
    <property type="entry name" value="RECOVERIN"/>
</dbReference>
<dbReference type="Proteomes" id="UP000663889">
    <property type="component" value="Unassembled WGS sequence"/>
</dbReference>
<dbReference type="Proteomes" id="UP000663874">
    <property type="component" value="Unassembled WGS sequence"/>
</dbReference>
<dbReference type="Pfam" id="PF13499">
    <property type="entry name" value="EF-hand_7"/>
    <property type="match status" value="1"/>
</dbReference>
<dbReference type="Proteomes" id="UP000663864">
    <property type="component" value="Unassembled WGS sequence"/>
</dbReference>
<dbReference type="EMBL" id="CAJNOU010000538">
    <property type="protein sequence ID" value="CAF1026074.1"/>
    <property type="molecule type" value="Genomic_DNA"/>
</dbReference>
<dbReference type="Proteomes" id="UP000663823">
    <property type="component" value="Unassembled WGS sequence"/>
</dbReference>
<dbReference type="Proteomes" id="UP000663836">
    <property type="component" value="Unassembled WGS sequence"/>
</dbReference>
<dbReference type="OrthoDB" id="191686at2759"/>
<feature type="domain" description="EF-hand" evidence="7">
    <location>
        <begin position="62"/>
        <end position="97"/>
    </location>
</feature>
<evidence type="ECO:0000313" key="9">
    <source>
        <dbReference type="EMBL" id="CAF1263062.1"/>
    </source>
</evidence>
<protein>
    <recommendedName>
        <fullName evidence="7">EF-hand domain-containing protein</fullName>
    </recommendedName>
</protein>
<evidence type="ECO:0000313" key="14">
    <source>
        <dbReference type="Proteomes" id="UP000663836"/>
    </source>
</evidence>
<evidence type="ECO:0000313" key="13">
    <source>
        <dbReference type="EMBL" id="CAF4118496.1"/>
    </source>
</evidence>
<dbReference type="CDD" id="cd00051">
    <property type="entry name" value="EFh"/>
    <property type="match status" value="1"/>
</dbReference>
<dbReference type="SUPFAM" id="SSF47473">
    <property type="entry name" value="EF-hand"/>
    <property type="match status" value="1"/>
</dbReference>
<dbReference type="PROSITE" id="PS00018">
    <property type="entry name" value="EF_HAND_1"/>
    <property type="match status" value="1"/>
</dbReference>
<keyword evidence="5" id="KW-0106">Calcium</keyword>
<accession>A0A819W3G4</accession>
<keyword evidence="3" id="KW-0479">Metal-binding</keyword>
<keyword evidence="4" id="KW-0677">Repeat</keyword>
<dbReference type="Gene3D" id="1.10.238.10">
    <property type="entry name" value="EF-hand"/>
    <property type="match status" value="1"/>
</dbReference>
<dbReference type="PANTHER" id="PTHR23055:SF178">
    <property type="entry name" value="NEUROCALCIN HOMOLOG"/>
    <property type="match status" value="1"/>
</dbReference>
<dbReference type="InterPro" id="IPR011992">
    <property type="entry name" value="EF-hand-dom_pair"/>
</dbReference>
<dbReference type="InterPro" id="IPR018247">
    <property type="entry name" value="EF_Hand_1_Ca_BS"/>
</dbReference>
<organism evidence="13 14">
    <name type="scientific">Rotaria sordida</name>
    <dbReference type="NCBI Taxonomy" id="392033"/>
    <lineage>
        <taxon>Eukaryota</taxon>
        <taxon>Metazoa</taxon>
        <taxon>Spiralia</taxon>
        <taxon>Gnathifera</taxon>
        <taxon>Rotifera</taxon>
        <taxon>Eurotatoria</taxon>
        <taxon>Bdelloidea</taxon>
        <taxon>Philodinida</taxon>
        <taxon>Philodinidae</taxon>
        <taxon>Rotaria</taxon>
    </lineage>
</organism>
<dbReference type="SMART" id="SM00054">
    <property type="entry name" value="EFh"/>
    <property type="match status" value="3"/>
</dbReference>
<feature type="domain" description="EF-hand" evidence="7">
    <location>
        <begin position="145"/>
        <end position="180"/>
    </location>
</feature>
<evidence type="ECO:0000256" key="6">
    <source>
        <dbReference type="ARBA" id="ARBA00023288"/>
    </source>
</evidence>
<evidence type="ECO:0000313" key="10">
    <source>
        <dbReference type="EMBL" id="CAF1316164.1"/>
    </source>
</evidence>
<feature type="domain" description="EF-hand" evidence="7">
    <location>
        <begin position="98"/>
        <end position="133"/>
    </location>
</feature>
<evidence type="ECO:0000313" key="8">
    <source>
        <dbReference type="EMBL" id="CAF1026074.1"/>
    </source>
</evidence>
<keyword evidence="2" id="KW-0519">Myristate</keyword>
<evidence type="ECO:0000256" key="3">
    <source>
        <dbReference type="ARBA" id="ARBA00022723"/>
    </source>
</evidence>
<dbReference type="InterPro" id="IPR002048">
    <property type="entry name" value="EF_hand_dom"/>
</dbReference>
<evidence type="ECO:0000256" key="4">
    <source>
        <dbReference type="ARBA" id="ARBA00022737"/>
    </source>
</evidence>
<keyword evidence="6" id="KW-0449">Lipoprotein</keyword>
<evidence type="ECO:0000256" key="1">
    <source>
        <dbReference type="ARBA" id="ARBA00006049"/>
    </source>
</evidence>
<dbReference type="Proteomes" id="UP000663882">
    <property type="component" value="Unassembled WGS sequence"/>
</dbReference>
<dbReference type="GO" id="GO:0005509">
    <property type="term" value="F:calcium ion binding"/>
    <property type="evidence" value="ECO:0007669"/>
    <property type="project" value="InterPro"/>
</dbReference>
<evidence type="ECO:0000259" key="7">
    <source>
        <dbReference type="PROSITE" id="PS50222"/>
    </source>
</evidence>